<evidence type="ECO:0000313" key="4">
    <source>
        <dbReference type="Proteomes" id="UP001141619"/>
    </source>
</evidence>
<name>A0A9X3Z794_9PROT</name>
<reference evidence="3" key="1">
    <citation type="submission" date="2022-08" db="EMBL/GenBank/DDBJ databases">
        <authorList>
            <person name="Vandamme P."/>
            <person name="Hettiarachchi A."/>
            <person name="Peeters C."/>
            <person name="Cnockaert M."/>
            <person name="Carlier A."/>
        </authorList>
    </citation>
    <scope>NUCLEOTIDE SEQUENCE</scope>
    <source>
        <strain evidence="3">LMG 31809</strain>
    </source>
</reference>
<dbReference type="AlphaFoldDB" id="A0A9X3Z794"/>
<dbReference type="EMBL" id="JANWOI010000002">
    <property type="protein sequence ID" value="MDA5193833.1"/>
    <property type="molecule type" value="Genomic_DNA"/>
</dbReference>
<dbReference type="RefSeq" id="WP_274943526.1">
    <property type="nucleotide sequence ID" value="NZ_JANWOI010000002.1"/>
</dbReference>
<comment type="caution">
    <text evidence="3">The sequence shown here is derived from an EMBL/GenBank/DDBJ whole genome shotgun (WGS) entry which is preliminary data.</text>
</comment>
<dbReference type="PANTHER" id="PTHR11365:SF10">
    <property type="entry name" value="HYDANTOINASE_OXOPROLINASE"/>
    <property type="match status" value="1"/>
</dbReference>
<feature type="domain" description="Hydantoinase/oxoprolinase N-terminal" evidence="2">
    <location>
        <begin position="2"/>
        <end position="170"/>
    </location>
</feature>
<protein>
    <submittedName>
        <fullName evidence="3">Hydantoinase/oxoprolinase family protein</fullName>
    </submittedName>
</protein>
<dbReference type="Pfam" id="PF01968">
    <property type="entry name" value="Hydantoinase_A"/>
    <property type="match status" value="1"/>
</dbReference>
<dbReference type="Pfam" id="PF05378">
    <property type="entry name" value="Hydant_A_N"/>
    <property type="match status" value="1"/>
</dbReference>
<evidence type="ECO:0000313" key="3">
    <source>
        <dbReference type="EMBL" id="MDA5193833.1"/>
    </source>
</evidence>
<dbReference type="SUPFAM" id="SSF53067">
    <property type="entry name" value="Actin-like ATPase domain"/>
    <property type="match status" value="2"/>
</dbReference>
<organism evidence="3 4">
    <name type="scientific">Govanella unica</name>
    <dbReference type="NCBI Taxonomy" id="2975056"/>
    <lineage>
        <taxon>Bacteria</taxon>
        <taxon>Pseudomonadati</taxon>
        <taxon>Pseudomonadota</taxon>
        <taxon>Alphaproteobacteria</taxon>
        <taxon>Emcibacterales</taxon>
        <taxon>Govanellaceae</taxon>
        <taxon>Govanella</taxon>
    </lineage>
</organism>
<evidence type="ECO:0000259" key="2">
    <source>
        <dbReference type="Pfam" id="PF05378"/>
    </source>
</evidence>
<sequence length="525" mass="55138">MRVGIDVGGTNTDAVLMNGSDVVAWVKAPTTMDVGEGIEAVLRSLIAESGVPTSRIQSVMIGTTHFTNALVECRGLLEVGVIRLASPSGEALKPKIGWPQSLRRAVGEHSFLVPGGYEFDGREIAPFDKTAVTQAAREIRARDLKAVAISSVFAPVNDHMENHAAEIVARENPGISISLSKDIGRLGFLERENAAIMNAALSQLSLHVVQSLEQAIRRLNIEAPFYISQNDGTLMSASYVARYPVLTIASGPTNSMRGAAYLSGLADAVVIDIGGTTSDVGVLQGGFPRESSVEADIGGVRTNFRMPDILAIGLGGGTRIHLNPANFTGPADQIGDIAIGPDSVGYRLTKDAFVFGGETLTVTDLAVARGQASIGDSNKAPRLSESVCDQLNEQIHLMLEDALDRVKTSPADVPVILVGGGNIIVNRKLRGASEIIRPALASVANAIGAAIAQVGAEVDKLFSYDSLGRDQALALAKGEAIRRVVEAGGIEATAKVIEIDEVAMSYLPGQTVRVRAKATGDLAFS</sequence>
<dbReference type="PANTHER" id="PTHR11365">
    <property type="entry name" value="5-OXOPROLINASE RELATED"/>
    <property type="match status" value="1"/>
</dbReference>
<keyword evidence="4" id="KW-1185">Reference proteome</keyword>
<gene>
    <name evidence="3" type="ORF">NYP16_07690</name>
</gene>
<reference evidence="3" key="2">
    <citation type="journal article" date="2023" name="Syst. Appl. Microbiol.">
        <title>Govania unica gen. nov., sp. nov., a rare biosphere bacterium that represents a novel family in the class Alphaproteobacteria.</title>
        <authorList>
            <person name="Vandamme P."/>
            <person name="Peeters C."/>
            <person name="Hettiarachchi A."/>
            <person name="Cnockaert M."/>
            <person name="Carlier A."/>
        </authorList>
    </citation>
    <scope>NUCLEOTIDE SEQUENCE</scope>
    <source>
        <strain evidence="3">LMG 31809</strain>
    </source>
</reference>
<accession>A0A9X3Z794</accession>
<dbReference type="InterPro" id="IPR043129">
    <property type="entry name" value="ATPase_NBD"/>
</dbReference>
<feature type="domain" description="Hydantoinase A/oxoprolinase" evidence="1">
    <location>
        <begin position="191"/>
        <end position="370"/>
    </location>
</feature>
<dbReference type="InterPro" id="IPR002821">
    <property type="entry name" value="Hydantoinase_A"/>
</dbReference>
<dbReference type="GO" id="GO:0016787">
    <property type="term" value="F:hydrolase activity"/>
    <property type="evidence" value="ECO:0007669"/>
    <property type="project" value="InterPro"/>
</dbReference>
<proteinExistence type="predicted"/>
<dbReference type="Gene3D" id="3.30.420.40">
    <property type="match status" value="1"/>
</dbReference>
<dbReference type="InterPro" id="IPR045079">
    <property type="entry name" value="Oxoprolinase-like"/>
</dbReference>
<evidence type="ECO:0000259" key="1">
    <source>
        <dbReference type="Pfam" id="PF01968"/>
    </source>
</evidence>
<dbReference type="InterPro" id="IPR008040">
    <property type="entry name" value="Hydant_A_N"/>
</dbReference>
<dbReference type="Proteomes" id="UP001141619">
    <property type="component" value="Unassembled WGS sequence"/>
</dbReference>